<dbReference type="EMBL" id="VBOW01000025">
    <property type="protein sequence ID" value="TMQ59109.1"/>
    <property type="molecule type" value="Genomic_DNA"/>
</dbReference>
<dbReference type="PANTHER" id="PTHR45586">
    <property type="entry name" value="TPR REPEAT-CONTAINING PROTEIN PA4667"/>
    <property type="match status" value="1"/>
</dbReference>
<feature type="repeat" description="TPR" evidence="3">
    <location>
        <begin position="283"/>
        <end position="316"/>
    </location>
</feature>
<dbReference type="SUPFAM" id="SSF48452">
    <property type="entry name" value="TPR-like"/>
    <property type="match status" value="2"/>
</dbReference>
<keyword evidence="1" id="KW-0677">Repeat</keyword>
<evidence type="ECO:0000313" key="4">
    <source>
        <dbReference type="EMBL" id="TMQ59109.1"/>
    </source>
</evidence>
<dbReference type="Gene3D" id="1.25.40.10">
    <property type="entry name" value="Tetratricopeptide repeat domain"/>
    <property type="match status" value="2"/>
</dbReference>
<name>A0A538T635_UNCEI</name>
<dbReference type="AlphaFoldDB" id="A0A538T635"/>
<dbReference type="InterPro" id="IPR019734">
    <property type="entry name" value="TPR_rpt"/>
</dbReference>
<gene>
    <name evidence="4" type="ORF">E6K76_05835</name>
</gene>
<dbReference type="Pfam" id="PF14559">
    <property type="entry name" value="TPR_19"/>
    <property type="match status" value="2"/>
</dbReference>
<feature type="repeat" description="TPR" evidence="3">
    <location>
        <begin position="180"/>
        <end position="213"/>
    </location>
</feature>
<dbReference type="PROSITE" id="PS50005">
    <property type="entry name" value="TPR"/>
    <property type="match status" value="2"/>
</dbReference>
<evidence type="ECO:0000256" key="3">
    <source>
        <dbReference type="PROSITE-ProRule" id="PRU00339"/>
    </source>
</evidence>
<reference evidence="4 5" key="1">
    <citation type="journal article" date="2019" name="Nat. Microbiol.">
        <title>Mediterranean grassland soil C-N compound turnover is dependent on rainfall and depth, and is mediated by genomically divergent microorganisms.</title>
        <authorList>
            <person name="Diamond S."/>
            <person name="Andeer P.F."/>
            <person name="Li Z."/>
            <person name="Crits-Christoph A."/>
            <person name="Burstein D."/>
            <person name="Anantharaman K."/>
            <person name="Lane K.R."/>
            <person name="Thomas B.C."/>
            <person name="Pan C."/>
            <person name="Northen T.R."/>
            <person name="Banfield J.F."/>
        </authorList>
    </citation>
    <scope>NUCLEOTIDE SEQUENCE [LARGE SCALE GENOMIC DNA]</scope>
    <source>
        <strain evidence="4">WS_6</strain>
    </source>
</reference>
<sequence length="379" mass="42506">MPALYAFVLGGGVLALVGWAAWTLSGGFTVDRAGPDTPYRHAMDALLRGDRDEALLAFTETVRIDTDNADAYIHLGNLLRERGEAGRAFHIHRELTVRPGQTLAQQRAAREGLVLDLIALRRPEEAVEEAETLLELDPKDGRALRILLRAHEAARDWEGAFEVRSELARANGERANEALASYRSAIGESYLRAGKIREAEKHLRGALRLERNHPAALLRLGDIYYDRARPERAVVLWKGLARTHPERANLVLERLETAYFERGRFSEMAQTYEEMLARNPRDARIMVALARMHIKKGDLLEASRALGEALEIEPESLSARLLLVDVHRRRGDLSHALDEVEALLKRFQSTERFSCPACGTASDEYWTRCPACSAWSTVA</sequence>
<organism evidence="4 5">
    <name type="scientific">Eiseniibacteriota bacterium</name>
    <dbReference type="NCBI Taxonomy" id="2212470"/>
    <lineage>
        <taxon>Bacteria</taxon>
        <taxon>Candidatus Eiseniibacteriota</taxon>
    </lineage>
</organism>
<comment type="caution">
    <text evidence="4">The sequence shown here is derived from an EMBL/GenBank/DDBJ whole genome shotgun (WGS) entry which is preliminary data.</text>
</comment>
<proteinExistence type="predicted"/>
<protein>
    <submittedName>
        <fullName evidence="4">Tetratricopeptide repeat protein</fullName>
    </submittedName>
</protein>
<dbReference type="PANTHER" id="PTHR45586:SF1">
    <property type="entry name" value="LIPOPOLYSACCHARIDE ASSEMBLY PROTEIN B"/>
    <property type="match status" value="1"/>
</dbReference>
<evidence type="ECO:0000313" key="5">
    <source>
        <dbReference type="Proteomes" id="UP000316852"/>
    </source>
</evidence>
<dbReference type="InterPro" id="IPR011990">
    <property type="entry name" value="TPR-like_helical_dom_sf"/>
</dbReference>
<dbReference type="SMART" id="SM00028">
    <property type="entry name" value="TPR"/>
    <property type="match status" value="5"/>
</dbReference>
<dbReference type="Pfam" id="PF13432">
    <property type="entry name" value="TPR_16"/>
    <property type="match status" value="2"/>
</dbReference>
<evidence type="ECO:0000256" key="1">
    <source>
        <dbReference type="ARBA" id="ARBA00022737"/>
    </source>
</evidence>
<accession>A0A538T635</accession>
<dbReference type="Proteomes" id="UP000316852">
    <property type="component" value="Unassembled WGS sequence"/>
</dbReference>
<dbReference type="InterPro" id="IPR051012">
    <property type="entry name" value="CellSynth/LPSAsmb/PSIAsmb"/>
</dbReference>
<evidence type="ECO:0000256" key="2">
    <source>
        <dbReference type="ARBA" id="ARBA00022803"/>
    </source>
</evidence>
<keyword evidence="2 3" id="KW-0802">TPR repeat</keyword>